<dbReference type="AlphaFoldDB" id="A0A3M9MRH3"/>
<dbReference type="RefSeq" id="WP_123134555.1">
    <property type="nucleotide sequence ID" value="NZ_RJJE01000017.1"/>
</dbReference>
<dbReference type="OrthoDB" id="9803665at2"/>
<dbReference type="InterPro" id="IPR015421">
    <property type="entry name" value="PyrdxlP-dep_Trfase_major"/>
</dbReference>
<dbReference type="InterPro" id="IPR002129">
    <property type="entry name" value="PyrdxlP-dep_de-COase"/>
</dbReference>
<dbReference type="GO" id="GO:0019752">
    <property type="term" value="P:carboxylic acid metabolic process"/>
    <property type="evidence" value="ECO:0007669"/>
    <property type="project" value="InterPro"/>
</dbReference>
<dbReference type="SUPFAM" id="SSF53383">
    <property type="entry name" value="PLP-dependent transferases"/>
    <property type="match status" value="1"/>
</dbReference>
<keyword evidence="3" id="KW-0210">Decarboxylase</keyword>
<keyword evidence="8" id="KW-0808">Transferase</keyword>
<evidence type="ECO:0000256" key="4">
    <source>
        <dbReference type="ARBA" id="ARBA00022898"/>
    </source>
</evidence>
<dbReference type="Gene3D" id="3.90.1150.10">
    <property type="entry name" value="Aspartate Aminotransferase, domain 1"/>
    <property type="match status" value="1"/>
</dbReference>
<keyword evidence="9" id="KW-1185">Reference proteome</keyword>
<name>A0A3M9MRH3_9BACT</name>
<sequence length="489" mass="53446">MSTPPLEPTLRHLENLSQTLEPNFAERALVQTAVEQYLQTFLTQLPTLPSYTAQPEMGGGLLESPIAEEPVPVQEALQLLKTQVDTPGLNPASAGHMGYIPGGGLYYAGLGDYLAAVTNRYAGLFYSAPGAVRMENMLLRWMAGIIGFPEDAAGNLTSGGSIASLIALATARDAHHISAALIPKAVVYTTAHAHHCLDKALRITGLGECPVRHIAMDAQFRLQPDALEETIAQDKAAGFTPWIIIASAGTTDVGAVDPLPQIATIAQRHQLWFHVDAAYGGFFALAPSGLPTLKGIEQADSVVMDPHKGLFIPYGLGAVLIKNRQQLAHTHHYQANYMQDTLSATEEASPADLSPELSKHFRGLRLWLPLKLHGVAAFRSALEEKLLLAQYAYQRLQELKSFETPVVPALSVVIFRYLPSEGFDANTFNQRLIRAVQVDGRVFLSSTMLGNNFMLRMAILSFRTHQTTVDLALQILQEKVLELEENWQE</sequence>
<keyword evidence="4 6" id="KW-0663">Pyridoxal phosphate</keyword>
<evidence type="ECO:0000313" key="9">
    <source>
        <dbReference type="Proteomes" id="UP000271010"/>
    </source>
</evidence>
<evidence type="ECO:0000256" key="7">
    <source>
        <dbReference type="RuleBase" id="RU000382"/>
    </source>
</evidence>
<comment type="cofactor">
    <cofactor evidence="1 6 7">
        <name>pyridoxal 5'-phosphate</name>
        <dbReference type="ChEBI" id="CHEBI:597326"/>
    </cofactor>
</comment>
<dbReference type="PANTHER" id="PTHR11999:SF70">
    <property type="entry name" value="MIP05841P"/>
    <property type="match status" value="1"/>
</dbReference>
<dbReference type="Proteomes" id="UP000271010">
    <property type="component" value="Unassembled WGS sequence"/>
</dbReference>
<dbReference type="InterPro" id="IPR010977">
    <property type="entry name" value="Aromatic_deC"/>
</dbReference>
<feature type="modified residue" description="N6-(pyridoxal phosphate)lysine" evidence="6">
    <location>
        <position position="308"/>
    </location>
</feature>
<organism evidence="8 9">
    <name type="scientific">Rufibacter immobilis</name>
    <dbReference type="NCBI Taxonomy" id="1348778"/>
    <lineage>
        <taxon>Bacteria</taxon>
        <taxon>Pseudomonadati</taxon>
        <taxon>Bacteroidota</taxon>
        <taxon>Cytophagia</taxon>
        <taxon>Cytophagales</taxon>
        <taxon>Hymenobacteraceae</taxon>
        <taxon>Rufibacter</taxon>
    </lineage>
</organism>
<accession>A0A3M9MRH3</accession>
<evidence type="ECO:0000313" key="8">
    <source>
        <dbReference type="EMBL" id="RNI28089.1"/>
    </source>
</evidence>
<dbReference type="GO" id="GO:0030170">
    <property type="term" value="F:pyridoxal phosphate binding"/>
    <property type="evidence" value="ECO:0007669"/>
    <property type="project" value="InterPro"/>
</dbReference>
<dbReference type="Gene3D" id="3.40.640.10">
    <property type="entry name" value="Type I PLP-dependent aspartate aminotransferase-like (Major domain)"/>
    <property type="match status" value="1"/>
</dbReference>
<evidence type="ECO:0000256" key="6">
    <source>
        <dbReference type="PIRSR" id="PIRSR602129-50"/>
    </source>
</evidence>
<dbReference type="InterPro" id="IPR015424">
    <property type="entry name" value="PyrdxlP-dep_Trfase"/>
</dbReference>
<dbReference type="PANTHER" id="PTHR11999">
    <property type="entry name" value="GROUP II PYRIDOXAL-5-PHOSPHATE DECARBOXYLASE"/>
    <property type="match status" value="1"/>
</dbReference>
<dbReference type="InterPro" id="IPR015422">
    <property type="entry name" value="PyrdxlP-dep_Trfase_small"/>
</dbReference>
<evidence type="ECO:0000256" key="2">
    <source>
        <dbReference type="ARBA" id="ARBA00009533"/>
    </source>
</evidence>
<keyword evidence="5 7" id="KW-0456">Lyase</keyword>
<keyword evidence="8" id="KW-0032">Aminotransferase</keyword>
<dbReference type="EMBL" id="RJJE01000017">
    <property type="protein sequence ID" value="RNI28089.1"/>
    <property type="molecule type" value="Genomic_DNA"/>
</dbReference>
<dbReference type="GO" id="GO:0005737">
    <property type="term" value="C:cytoplasm"/>
    <property type="evidence" value="ECO:0007669"/>
    <property type="project" value="TreeGrafter"/>
</dbReference>
<reference evidence="8 9" key="1">
    <citation type="submission" date="2018-11" db="EMBL/GenBank/DDBJ databases">
        <title>Rufibacter latericius sp. nov., isolated from water in Baiyang Lake.</title>
        <authorList>
            <person name="Yang Y."/>
        </authorList>
    </citation>
    <scope>NUCLEOTIDE SEQUENCE [LARGE SCALE GENOMIC DNA]</scope>
    <source>
        <strain evidence="8 9">MCC P1</strain>
    </source>
</reference>
<dbReference type="Pfam" id="PF00282">
    <property type="entry name" value="Pyridoxal_deC"/>
    <property type="match status" value="1"/>
</dbReference>
<proteinExistence type="inferred from homology"/>
<comment type="caution">
    <text evidence="8">The sequence shown here is derived from an EMBL/GenBank/DDBJ whole genome shotgun (WGS) entry which is preliminary data.</text>
</comment>
<evidence type="ECO:0000256" key="1">
    <source>
        <dbReference type="ARBA" id="ARBA00001933"/>
    </source>
</evidence>
<protein>
    <submittedName>
        <fullName evidence="8">Aminotransferase class V-fold PLP-dependent enzyme</fullName>
    </submittedName>
</protein>
<dbReference type="GO" id="GO:0016831">
    <property type="term" value="F:carboxy-lyase activity"/>
    <property type="evidence" value="ECO:0007669"/>
    <property type="project" value="UniProtKB-KW"/>
</dbReference>
<evidence type="ECO:0000256" key="5">
    <source>
        <dbReference type="ARBA" id="ARBA00023239"/>
    </source>
</evidence>
<dbReference type="GO" id="GO:0008483">
    <property type="term" value="F:transaminase activity"/>
    <property type="evidence" value="ECO:0007669"/>
    <property type="project" value="UniProtKB-KW"/>
</dbReference>
<gene>
    <name evidence="8" type="ORF">EFA69_18605</name>
</gene>
<evidence type="ECO:0000256" key="3">
    <source>
        <dbReference type="ARBA" id="ARBA00022793"/>
    </source>
</evidence>
<comment type="similarity">
    <text evidence="2 7">Belongs to the group II decarboxylase family.</text>
</comment>